<proteinExistence type="predicted"/>
<dbReference type="PROSITE" id="PS51257">
    <property type="entry name" value="PROKAR_LIPOPROTEIN"/>
    <property type="match status" value="1"/>
</dbReference>
<feature type="region of interest" description="Disordered" evidence="1">
    <location>
        <begin position="57"/>
        <end position="84"/>
    </location>
</feature>
<dbReference type="RefSeq" id="WP_346247223.1">
    <property type="nucleotide sequence ID" value="NZ_JBDIZK010000007.1"/>
</dbReference>
<keyword evidence="2" id="KW-0732">Signal</keyword>
<name>A0ABV0BCU7_9SPHN</name>
<evidence type="ECO:0000256" key="2">
    <source>
        <dbReference type="SAM" id="SignalP"/>
    </source>
</evidence>
<keyword evidence="4" id="KW-1185">Reference proteome</keyword>
<protein>
    <recommendedName>
        <fullName evidence="5">Lipoprotein</fullName>
    </recommendedName>
</protein>
<reference evidence="3 4" key="1">
    <citation type="submission" date="2024-05" db="EMBL/GenBank/DDBJ databases">
        <title>Sphingomonas sp. HF-S3 16S ribosomal RNA gene Genome sequencing and assembly.</title>
        <authorList>
            <person name="Lee H."/>
        </authorList>
    </citation>
    <scope>NUCLEOTIDE SEQUENCE [LARGE SCALE GENOMIC DNA]</scope>
    <source>
        <strain evidence="3 4">HF-S3</strain>
    </source>
</reference>
<feature type="signal peptide" evidence="2">
    <location>
        <begin position="1"/>
        <end position="24"/>
    </location>
</feature>
<evidence type="ECO:0000313" key="4">
    <source>
        <dbReference type="Proteomes" id="UP001427805"/>
    </source>
</evidence>
<gene>
    <name evidence="3" type="ORF">TPR58_13635</name>
</gene>
<comment type="caution">
    <text evidence="3">The sequence shown here is derived from an EMBL/GenBank/DDBJ whole genome shotgun (WGS) entry which is preliminary data.</text>
</comment>
<accession>A0ABV0BCU7</accession>
<organism evidence="3 4">
    <name type="scientific">Sphingomonas rustica</name>
    <dbReference type="NCBI Taxonomy" id="3103142"/>
    <lineage>
        <taxon>Bacteria</taxon>
        <taxon>Pseudomonadati</taxon>
        <taxon>Pseudomonadota</taxon>
        <taxon>Alphaproteobacteria</taxon>
        <taxon>Sphingomonadales</taxon>
        <taxon>Sphingomonadaceae</taxon>
        <taxon>Sphingomonas</taxon>
    </lineage>
</organism>
<evidence type="ECO:0000256" key="1">
    <source>
        <dbReference type="SAM" id="MobiDB-lite"/>
    </source>
</evidence>
<dbReference type="EMBL" id="JBDIZK010000007">
    <property type="protein sequence ID" value="MEN3748212.1"/>
    <property type="molecule type" value="Genomic_DNA"/>
</dbReference>
<evidence type="ECO:0008006" key="5">
    <source>
        <dbReference type="Google" id="ProtNLM"/>
    </source>
</evidence>
<evidence type="ECO:0000313" key="3">
    <source>
        <dbReference type="EMBL" id="MEN3748212.1"/>
    </source>
</evidence>
<sequence>MRKTLLIPTLALAAIGLGACGSKAPNEALEANETIPGDSNAMGEAVEDVNIAFANSNIGDDNAAAPAPADMVGNESGQEGSGDE</sequence>
<dbReference type="Proteomes" id="UP001427805">
    <property type="component" value="Unassembled WGS sequence"/>
</dbReference>
<feature type="chain" id="PRO_5046081710" description="Lipoprotein" evidence="2">
    <location>
        <begin position="25"/>
        <end position="84"/>
    </location>
</feature>